<name>A0A9X2HLC0_9SPHN</name>
<dbReference type="Proteomes" id="UP001139451">
    <property type="component" value="Unassembled WGS sequence"/>
</dbReference>
<evidence type="ECO:0000256" key="1">
    <source>
        <dbReference type="SAM" id="MobiDB-lite"/>
    </source>
</evidence>
<organism evidence="2 3">
    <name type="scientific">Sphingomonas tagetis</name>
    <dbReference type="NCBI Taxonomy" id="2949092"/>
    <lineage>
        <taxon>Bacteria</taxon>
        <taxon>Pseudomonadati</taxon>
        <taxon>Pseudomonadota</taxon>
        <taxon>Alphaproteobacteria</taxon>
        <taxon>Sphingomonadales</taxon>
        <taxon>Sphingomonadaceae</taxon>
        <taxon>Sphingomonas</taxon>
    </lineage>
</organism>
<evidence type="ECO:0000313" key="3">
    <source>
        <dbReference type="Proteomes" id="UP001139451"/>
    </source>
</evidence>
<gene>
    <name evidence="2" type="ORF">M9978_09320</name>
</gene>
<keyword evidence="3" id="KW-1185">Reference proteome</keyword>
<reference evidence="2" key="1">
    <citation type="submission" date="2022-05" db="EMBL/GenBank/DDBJ databases">
        <title>Sphingomonas sp. strain MG17 Genome sequencing and assembly.</title>
        <authorList>
            <person name="Kim I."/>
        </authorList>
    </citation>
    <scope>NUCLEOTIDE SEQUENCE</scope>
    <source>
        <strain evidence="2">MG17</strain>
    </source>
</reference>
<proteinExistence type="predicted"/>
<feature type="region of interest" description="Disordered" evidence="1">
    <location>
        <begin position="15"/>
        <end position="36"/>
    </location>
</feature>
<sequence length="164" mass="17087">MLLIAAFFAPVMPQEDAGQAQPSNRPQPGERANVKAGDCETCQADKSIRIENQSGQVISSIAIRVTKSSRQGFGQLVRSMGTLGINLRLPGNAPLAARSSAQIPVDSTSCTRLVSVVIELADGRKVHKVAVCDQPVTLTDADLAAAVPRVSPSPAPPAPPPDGQ</sequence>
<comment type="caution">
    <text evidence="2">The sequence shown here is derived from an EMBL/GenBank/DDBJ whole genome shotgun (WGS) entry which is preliminary data.</text>
</comment>
<dbReference type="EMBL" id="JAMLDX010000006">
    <property type="protein sequence ID" value="MCP3730626.1"/>
    <property type="molecule type" value="Genomic_DNA"/>
</dbReference>
<dbReference type="AlphaFoldDB" id="A0A9X2HLC0"/>
<accession>A0A9X2HLC0</accession>
<evidence type="ECO:0000313" key="2">
    <source>
        <dbReference type="EMBL" id="MCP3730626.1"/>
    </source>
</evidence>
<protein>
    <submittedName>
        <fullName evidence="2">Uncharacterized protein</fullName>
    </submittedName>
</protein>